<reference evidence="2" key="1">
    <citation type="submission" date="2022-12" db="EMBL/GenBank/DDBJ databases">
        <title>Genome assemblies of Blomia tropicalis.</title>
        <authorList>
            <person name="Cui Y."/>
        </authorList>
    </citation>
    <scope>NUCLEOTIDE SEQUENCE</scope>
    <source>
        <tissue evidence="2">Adult mites</tissue>
    </source>
</reference>
<gene>
    <name evidence="2" type="ORF">RDWZM_008831</name>
</gene>
<protein>
    <submittedName>
        <fullName evidence="2">Uncharacterized protein</fullName>
    </submittedName>
</protein>
<feature type="compositionally biased region" description="Acidic residues" evidence="1">
    <location>
        <begin position="60"/>
        <end position="70"/>
    </location>
</feature>
<keyword evidence="3" id="KW-1185">Reference proteome</keyword>
<dbReference type="AlphaFoldDB" id="A0A9Q0RKF1"/>
<evidence type="ECO:0000313" key="2">
    <source>
        <dbReference type="EMBL" id="KAJ6217674.1"/>
    </source>
</evidence>
<comment type="caution">
    <text evidence="2">The sequence shown here is derived from an EMBL/GenBank/DDBJ whole genome shotgun (WGS) entry which is preliminary data.</text>
</comment>
<dbReference type="Proteomes" id="UP001142055">
    <property type="component" value="Chromosome 3"/>
</dbReference>
<organism evidence="2 3">
    <name type="scientific">Blomia tropicalis</name>
    <name type="common">Mite</name>
    <dbReference type="NCBI Taxonomy" id="40697"/>
    <lineage>
        <taxon>Eukaryota</taxon>
        <taxon>Metazoa</taxon>
        <taxon>Ecdysozoa</taxon>
        <taxon>Arthropoda</taxon>
        <taxon>Chelicerata</taxon>
        <taxon>Arachnida</taxon>
        <taxon>Acari</taxon>
        <taxon>Acariformes</taxon>
        <taxon>Sarcoptiformes</taxon>
        <taxon>Astigmata</taxon>
        <taxon>Glycyphagoidea</taxon>
        <taxon>Echimyopodidae</taxon>
        <taxon>Blomia</taxon>
    </lineage>
</organism>
<feature type="compositionally biased region" description="Basic and acidic residues" evidence="1">
    <location>
        <begin position="93"/>
        <end position="102"/>
    </location>
</feature>
<feature type="region of interest" description="Disordered" evidence="1">
    <location>
        <begin position="88"/>
        <end position="110"/>
    </location>
</feature>
<evidence type="ECO:0000313" key="3">
    <source>
        <dbReference type="Proteomes" id="UP001142055"/>
    </source>
</evidence>
<feature type="region of interest" description="Disordered" evidence="1">
    <location>
        <begin position="1"/>
        <end position="75"/>
    </location>
</feature>
<proteinExistence type="predicted"/>
<feature type="compositionally biased region" description="Basic and acidic residues" evidence="1">
    <location>
        <begin position="12"/>
        <end position="23"/>
    </location>
</feature>
<accession>A0A9Q0RKF1</accession>
<dbReference type="EMBL" id="JAPWDV010000003">
    <property type="protein sequence ID" value="KAJ6217674.1"/>
    <property type="molecule type" value="Genomic_DNA"/>
</dbReference>
<name>A0A9Q0RKF1_BLOTA</name>
<sequence>MVTNNGNDDVNYDQHKIPEHEMNENIQIDEGDNQQEGPDTPQPEFNKDIPPVENTKTENENSDESNDSEVPDSFTIGQFYRQLAMNHYPRNNGYHDEQEFTHSETQVDQNGRFRINQTNFEMN</sequence>
<evidence type="ECO:0000256" key="1">
    <source>
        <dbReference type="SAM" id="MobiDB-lite"/>
    </source>
</evidence>